<evidence type="ECO:0000256" key="1">
    <source>
        <dbReference type="SAM" id="MobiDB-lite"/>
    </source>
</evidence>
<evidence type="ECO:0000313" key="2">
    <source>
        <dbReference type="EMBL" id="APO77303.1"/>
    </source>
</evidence>
<sequence length="69" mass="7928">MRKAVSRAQLRRRRDPRMPGGDPVHLDLASSRRSRTVGPHRTARQIGDDRLRQRHGIHLECHPCQVEGS</sequence>
<accession>A0A1L5PB30</accession>
<protein>
    <submittedName>
        <fullName evidence="2">Uncharacterized protein</fullName>
    </submittedName>
</protein>
<feature type="compositionally biased region" description="Basic residues" evidence="1">
    <location>
        <begin position="1"/>
        <end position="15"/>
    </location>
</feature>
<dbReference type="AlphaFoldDB" id="A0A1L5PB30"/>
<reference evidence="2" key="1">
    <citation type="submission" date="2016-09" db="EMBL/GenBank/DDBJ databases">
        <title>The complete genome sequences of Rhizobium gallicum, symbiovars gallicum and phaseoli, symbionts associated to common bean (Phaseolus vulgaris).</title>
        <authorList>
            <person name="Bustos P."/>
            <person name="Santamaria R.I."/>
            <person name="Perez-Carrascal O.M."/>
            <person name="Juarez S."/>
            <person name="Lozano L."/>
            <person name="Martinez-Flores I."/>
            <person name="Martinez-Romero E."/>
            <person name="Cevallos M."/>
            <person name="Romero D."/>
            <person name="Davila G."/>
            <person name="Gonzalez V."/>
        </authorList>
    </citation>
    <scope>NUCLEOTIDE SEQUENCE [LARGE SCALE GENOMIC DNA]</scope>
    <source>
        <strain evidence="2">8C-3</strain>
        <plasmid evidence="2">pRsp8C3b</plasmid>
    </source>
</reference>
<dbReference type="EMBL" id="CP017243">
    <property type="protein sequence ID" value="APO77303.1"/>
    <property type="molecule type" value="Genomic_DNA"/>
</dbReference>
<proteinExistence type="predicted"/>
<geneLocation type="plasmid" evidence="2">
    <name>pRsp8C3b</name>
</geneLocation>
<gene>
    <name evidence="2" type="ORF">AM571_PB00005</name>
</gene>
<organism evidence="2">
    <name type="scientific">Rhizobium etli 8C-3</name>
    <dbReference type="NCBI Taxonomy" id="538025"/>
    <lineage>
        <taxon>Bacteria</taxon>
        <taxon>Pseudomonadati</taxon>
        <taxon>Pseudomonadota</taxon>
        <taxon>Alphaproteobacteria</taxon>
        <taxon>Hyphomicrobiales</taxon>
        <taxon>Rhizobiaceae</taxon>
        <taxon>Rhizobium/Agrobacterium group</taxon>
        <taxon>Rhizobium</taxon>
    </lineage>
</organism>
<dbReference type="Proteomes" id="UP000185109">
    <property type="component" value="Plasmid pRsp8C3b"/>
</dbReference>
<keyword evidence="2" id="KW-0614">Plasmid</keyword>
<name>A0A1L5PB30_RHIET</name>
<feature type="region of interest" description="Disordered" evidence="1">
    <location>
        <begin position="1"/>
        <end position="49"/>
    </location>
</feature>